<feature type="region of interest" description="Disordered" evidence="1">
    <location>
        <begin position="214"/>
        <end position="234"/>
    </location>
</feature>
<name>A0A9J5ZMT6_SOLCO</name>
<comment type="caution">
    <text evidence="2">The sequence shown here is derived from an EMBL/GenBank/DDBJ whole genome shotgun (WGS) entry which is preliminary data.</text>
</comment>
<feature type="compositionally biased region" description="Polar residues" evidence="1">
    <location>
        <begin position="224"/>
        <end position="234"/>
    </location>
</feature>
<reference evidence="2 3" key="1">
    <citation type="submission" date="2020-09" db="EMBL/GenBank/DDBJ databases">
        <title>De no assembly of potato wild relative species, Solanum commersonii.</title>
        <authorList>
            <person name="Cho K."/>
        </authorList>
    </citation>
    <scope>NUCLEOTIDE SEQUENCE [LARGE SCALE GENOMIC DNA]</scope>
    <source>
        <strain evidence="2">LZ3.2</strain>
        <tissue evidence="2">Leaf</tissue>
    </source>
</reference>
<proteinExistence type="predicted"/>
<accession>A0A9J5ZMT6</accession>
<dbReference type="Proteomes" id="UP000824120">
    <property type="component" value="Chromosome 4"/>
</dbReference>
<gene>
    <name evidence="2" type="ORF">H5410_024709</name>
</gene>
<dbReference type="EMBL" id="JACXVP010000004">
    <property type="protein sequence ID" value="KAG5613428.1"/>
    <property type="molecule type" value="Genomic_DNA"/>
</dbReference>
<keyword evidence="3" id="KW-1185">Reference proteome</keyword>
<evidence type="ECO:0000256" key="1">
    <source>
        <dbReference type="SAM" id="MobiDB-lite"/>
    </source>
</evidence>
<organism evidence="2 3">
    <name type="scientific">Solanum commersonii</name>
    <name type="common">Commerson's wild potato</name>
    <name type="synonym">Commerson's nightshade</name>
    <dbReference type="NCBI Taxonomy" id="4109"/>
    <lineage>
        <taxon>Eukaryota</taxon>
        <taxon>Viridiplantae</taxon>
        <taxon>Streptophyta</taxon>
        <taxon>Embryophyta</taxon>
        <taxon>Tracheophyta</taxon>
        <taxon>Spermatophyta</taxon>
        <taxon>Magnoliopsida</taxon>
        <taxon>eudicotyledons</taxon>
        <taxon>Gunneridae</taxon>
        <taxon>Pentapetalae</taxon>
        <taxon>asterids</taxon>
        <taxon>lamiids</taxon>
        <taxon>Solanales</taxon>
        <taxon>Solanaceae</taxon>
        <taxon>Solanoideae</taxon>
        <taxon>Solaneae</taxon>
        <taxon>Solanum</taxon>
    </lineage>
</organism>
<dbReference type="PANTHER" id="PTHR47481">
    <property type="match status" value="1"/>
</dbReference>
<sequence>MRKSFMTQFLPMVRGCGLGHHIDGSRILSQLVGAETAQIAWNKLVATYASGSKPQIRELKTQLHTLQRNNTTYQPFTRSLESRQADISFDALYGLLLNEERQLKRDETLNVITPTTLYTQSSYLRGRGRSRGNRGHGRFQNHGFSQMPQQCDFQNTTQSSNIPSPTFDMSTIICHNYEGKGHIARDALVHMKLTNPPTDPLTLQISLCPTIPLSPSNFPPNPSQTTLPNKSRSDQSLTLPITELPVFQPSQLPDVVVQPPSSMESRKDDNSKDCEEIVHAYDNFNDREEIVHAYDNSKNREKNFCRFVLRTIVLVLTLAISAGIPEVDNFKDREEIVHAYDNFKDCEEIVHAYDNFKDDNISFFAKSE</sequence>
<evidence type="ECO:0000313" key="2">
    <source>
        <dbReference type="EMBL" id="KAG5613428.1"/>
    </source>
</evidence>
<evidence type="ECO:0000313" key="3">
    <source>
        <dbReference type="Proteomes" id="UP000824120"/>
    </source>
</evidence>
<protein>
    <submittedName>
        <fullName evidence="2">Uncharacterized protein</fullName>
    </submittedName>
</protein>
<dbReference type="PANTHER" id="PTHR47481:SF5">
    <property type="entry name" value="RIBONUCLEASE H-LIKE DOMAIN, GAG-PRE-INTEGRASE DOMAIN, GAG-POLYPEPTIDE OF LTR COPIA-TYPE-RELATED"/>
    <property type="match status" value="1"/>
</dbReference>
<dbReference type="AlphaFoldDB" id="A0A9J5ZMT6"/>